<evidence type="ECO:0000256" key="4">
    <source>
        <dbReference type="SAM" id="SignalP"/>
    </source>
</evidence>
<dbReference type="PANTHER" id="PTHR42852:SF17">
    <property type="entry name" value="THIOREDOXIN-LIKE PROTEIN HI_1115"/>
    <property type="match status" value="1"/>
</dbReference>
<evidence type="ECO:0000313" key="7">
    <source>
        <dbReference type="Proteomes" id="UP000284120"/>
    </source>
</evidence>
<keyword evidence="4" id="KW-0732">Signal</keyword>
<feature type="signal peptide" evidence="4">
    <location>
        <begin position="1"/>
        <end position="19"/>
    </location>
</feature>
<dbReference type="PROSITE" id="PS00194">
    <property type="entry name" value="THIOREDOXIN_1"/>
    <property type="match status" value="1"/>
</dbReference>
<sequence length="160" mass="18299">MQKFIVTILLILAVNYANAQVKLLTLNELEKRVANGKDTTYVVNFWATWCGPCVEELPYFEKVNAENVGKPFKVILMSLDFKSKLKTDVIPFVAKHKIKSEVYVLNETDQQKFIDQVDKNWSGALPATLILSTDKKVRSFYEQAFTYEQLTKTISTAIKP</sequence>
<keyword evidence="7" id="KW-1185">Reference proteome</keyword>
<dbReference type="GO" id="GO:0016491">
    <property type="term" value="F:oxidoreductase activity"/>
    <property type="evidence" value="ECO:0007669"/>
    <property type="project" value="InterPro"/>
</dbReference>
<dbReference type="InterPro" id="IPR013766">
    <property type="entry name" value="Thioredoxin_domain"/>
</dbReference>
<dbReference type="OrthoDB" id="9815205at2"/>
<dbReference type="InterPro" id="IPR050553">
    <property type="entry name" value="Thioredoxin_ResA/DsbE_sf"/>
</dbReference>
<keyword evidence="2" id="KW-0201">Cytochrome c-type biogenesis</keyword>
<proteinExistence type="predicted"/>
<dbReference type="EMBL" id="SAYW01000001">
    <property type="protein sequence ID" value="RWU10424.1"/>
    <property type="molecule type" value="Genomic_DNA"/>
</dbReference>
<dbReference type="PROSITE" id="PS51352">
    <property type="entry name" value="THIOREDOXIN_2"/>
    <property type="match status" value="1"/>
</dbReference>
<dbReference type="Proteomes" id="UP000284120">
    <property type="component" value="Unassembled WGS sequence"/>
</dbReference>
<evidence type="ECO:0000256" key="3">
    <source>
        <dbReference type="ARBA" id="ARBA00023284"/>
    </source>
</evidence>
<evidence type="ECO:0000313" key="6">
    <source>
        <dbReference type="EMBL" id="RWU10424.1"/>
    </source>
</evidence>
<comment type="caution">
    <text evidence="6">The sequence shown here is derived from an EMBL/GenBank/DDBJ whole genome shotgun (WGS) entry which is preliminary data.</text>
</comment>
<evidence type="ECO:0000256" key="1">
    <source>
        <dbReference type="ARBA" id="ARBA00004196"/>
    </source>
</evidence>
<keyword evidence="3" id="KW-0676">Redox-active center</keyword>
<protein>
    <submittedName>
        <fullName evidence="6">TlpA family protein disulfide reductase</fullName>
    </submittedName>
</protein>
<dbReference type="GO" id="GO:0030313">
    <property type="term" value="C:cell envelope"/>
    <property type="evidence" value="ECO:0007669"/>
    <property type="project" value="UniProtKB-SubCell"/>
</dbReference>
<dbReference type="Pfam" id="PF08534">
    <property type="entry name" value="Redoxin"/>
    <property type="match status" value="1"/>
</dbReference>
<reference evidence="6 7" key="1">
    <citation type="submission" date="2018-06" db="EMBL/GenBank/DDBJ databases">
        <title>Pedobacter endophyticus sp. nov., an endophytic bacterium isolated from a leaf of Triticum aestivum.</title>
        <authorList>
            <person name="Zhang L."/>
        </authorList>
    </citation>
    <scope>NUCLEOTIDE SEQUENCE [LARGE SCALE GENOMIC DNA]</scope>
    <source>
        <strain evidence="6 7">CM134L-2</strain>
    </source>
</reference>
<dbReference type="RefSeq" id="WP_113645919.1">
    <property type="nucleotide sequence ID" value="NZ_QMHN01000001.1"/>
</dbReference>
<dbReference type="InterPro" id="IPR017937">
    <property type="entry name" value="Thioredoxin_CS"/>
</dbReference>
<dbReference type="CDD" id="cd02966">
    <property type="entry name" value="TlpA_like_family"/>
    <property type="match status" value="1"/>
</dbReference>
<evidence type="ECO:0000256" key="2">
    <source>
        <dbReference type="ARBA" id="ARBA00022748"/>
    </source>
</evidence>
<dbReference type="SUPFAM" id="SSF52833">
    <property type="entry name" value="Thioredoxin-like"/>
    <property type="match status" value="1"/>
</dbReference>
<feature type="chain" id="PRO_5019266127" evidence="4">
    <location>
        <begin position="20"/>
        <end position="160"/>
    </location>
</feature>
<dbReference type="GO" id="GO:0017004">
    <property type="term" value="P:cytochrome complex assembly"/>
    <property type="evidence" value="ECO:0007669"/>
    <property type="project" value="UniProtKB-KW"/>
</dbReference>
<feature type="domain" description="Thioredoxin" evidence="5">
    <location>
        <begin position="1"/>
        <end position="159"/>
    </location>
</feature>
<name>A0A443Z1M4_9SPHI</name>
<comment type="subcellular location">
    <subcellularLocation>
        <location evidence="1">Cell envelope</location>
    </subcellularLocation>
</comment>
<gene>
    <name evidence="6" type="ORF">DPV69_03525</name>
</gene>
<dbReference type="AlphaFoldDB" id="A0A443Z1M4"/>
<accession>A0A443Z1M4</accession>
<dbReference type="PANTHER" id="PTHR42852">
    <property type="entry name" value="THIOL:DISULFIDE INTERCHANGE PROTEIN DSBE"/>
    <property type="match status" value="1"/>
</dbReference>
<dbReference type="InterPro" id="IPR013740">
    <property type="entry name" value="Redoxin"/>
</dbReference>
<dbReference type="InterPro" id="IPR036249">
    <property type="entry name" value="Thioredoxin-like_sf"/>
</dbReference>
<organism evidence="6 7">
    <name type="scientific">Pedobacter chitinilyticus</name>
    <dbReference type="NCBI Taxonomy" id="2233776"/>
    <lineage>
        <taxon>Bacteria</taxon>
        <taxon>Pseudomonadati</taxon>
        <taxon>Bacteroidota</taxon>
        <taxon>Sphingobacteriia</taxon>
        <taxon>Sphingobacteriales</taxon>
        <taxon>Sphingobacteriaceae</taxon>
        <taxon>Pedobacter</taxon>
    </lineage>
</organism>
<dbReference type="Gene3D" id="3.40.30.10">
    <property type="entry name" value="Glutaredoxin"/>
    <property type="match status" value="1"/>
</dbReference>
<evidence type="ECO:0000259" key="5">
    <source>
        <dbReference type="PROSITE" id="PS51352"/>
    </source>
</evidence>